<evidence type="ECO:0000256" key="9">
    <source>
        <dbReference type="ARBA" id="ARBA00023136"/>
    </source>
</evidence>
<feature type="transmembrane region" description="Helical" evidence="10">
    <location>
        <begin position="303"/>
        <end position="322"/>
    </location>
</feature>
<keyword evidence="7 10" id="KW-0256">Endoplasmic reticulum</keyword>
<comment type="pathway">
    <text evidence="2">Protein modification; protein glycosylation.</text>
</comment>
<dbReference type="GO" id="GO:0006487">
    <property type="term" value="P:protein N-linked glycosylation"/>
    <property type="evidence" value="ECO:0007669"/>
    <property type="project" value="TreeGrafter"/>
</dbReference>
<evidence type="ECO:0000256" key="3">
    <source>
        <dbReference type="ARBA" id="ARBA00007063"/>
    </source>
</evidence>
<sequence length="550" mass="61529">MSVVQWLTVFVVVRGMCALYAPIMDCDETFNYWEPLHYVLFGRGLQTWEYSPEFSLRTYAYIGLNGLLGAGPYWKNGQQEIDKVDLFFWIRASLGLVCAVGEALFCSSVSKRFGGKVALLTGVFLATNSGMFHSSVALLPSSACMYAVLFGYWAWFSDRLLLGLVFGSFGVLLCWPFVGVMFVPMGLHALYSRGFAKVLLCAIYCSTVFIGVPALLDTFLYGKPTFAIINLVLYNVAGQGGGGQGANLYGTEPWYFYFQNLALNFNAVAALGLVAPLLVLCFWGFRVGSKEKTSDGKLHTSRWLVLGYIVPMLATLSFFTMADHKEERFLSMTYPMICFCAALSIDIMDRTVQYFVGGAFLTLERLLIVLGVFACCVLSVSRSTGLHMNFYAPIEVFEHVNQLDQLDADLAGATVCLGKEWYRFPSSFFLPQGVSVHWTKSAFDGQLPQPFSPWPEGTKKVHSYFNDENRGDPTRFFDVSKCDYAVDLNVGTDFGAIGRWDEMWSRKHCASFLDANLSPAFIRSFYIPFGYSAKKNVYAEYCLLEKNSRV</sequence>
<feature type="transmembrane region" description="Helical" evidence="10">
    <location>
        <begin position="195"/>
        <end position="216"/>
    </location>
</feature>
<keyword evidence="9 10" id="KW-0472">Membrane</keyword>
<gene>
    <name evidence="11" type="ORF">QSP1433_LOCUS7863</name>
</gene>
<accession>A0A7S2WDQ2</accession>
<feature type="transmembrane region" description="Helical" evidence="10">
    <location>
        <begin position="6"/>
        <end position="23"/>
    </location>
</feature>
<dbReference type="EMBL" id="HBHK01012504">
    <property type="protein sequence ID" value="CAD9682873.1"/>
    <property type="molecule type" value="Transcribed_RNA"/>
</dbReference>
<keyword evidence="4 10" id="KW-0328">Glycosyltransferase</keyword>
<keyword evidence="8 10" id="KW-1133">Transmembrane helix</keyword>
<evidence type="ECO:0000256" key="6">
    <source>
        <dbReference type="ARBA" id="ARBA00022692"/>
    </source>
</evidence>
<evidence type="ECO:0000256" key="8">
    <source>
        <dbReference type="ARBA" id="ARBA00022989"/>
    </source>
</evidence>
<dbReference type="GO" id="GO:0005789">
    <property type="term" value="C:endoplasmic reticulum membrane"/>
    <property type="evidence" value="ECO:0007669"/>
    <property type="project" value="UniProtKB-SubCell"/>
</dbReference>
<dbReference type="PANTHER" id="PTHR22760:SF2">
    <property type="entry name" value="ALPHA-1,2-MANNOSYLTRANSFERASE ALG9"/>
    <property type="match status" value="1"/>
</dbReference>
<evidence type="ECO:0000256" key="10">
    <source>
        <dbReference type="RuleBase" id="RU363075"/>
    </source>
</evidence>
<comment type="similarity">
    <text evidence="3 10">Belongs to the glycosyltransferase 22 family.</text>
</comment>
<evidence type="ECO:0000313" key="11">
    <source>
        <dbReference type="EMBL" id="CAD9682873.1"/>
    </source>
</evidence>
<dbReference type="Pfam" id="PF03901">
    <property type="entry name" value="Glyco_transf_22"/>
    <property type="match status" value="1"/>
</dbReference>
<feature type="transmembrane region" description="Helical" evidence="10">
    <location>
        <begin position="160"/>
        <end position="183"/>
    </location>
</feature>
<dbReference type="PANTHER" id="PTHR22760">
    <property type="entry name" value="GLYCOSYLTRANSFERASE"/>
    <property type="match status" value="1"/>
</dbReference>
<feature type="transmembrane region" description="Helical" evidence="10">
    <location>
        <begin position="354"/>
        <end position="380"/>
    </location>
</feature>
<keyword evidence="5" id="KW-0808">Transferase</keyword>
<evidence type="ECO:0000256" key="5">
    <source>
        <dbReference type="ARBA" id="ARBA00022679"/>
    </source>
</evidence>
<reference evidence="11" key="1">
    <citation type="submission" date="2021-01" db="EMBL/GenBank/DDBJ databases">
        <authorList>
            <person name="Corre E."/>
            <person name="Pelletier E."/>
            <person name="Niang G."/>
            <person name="Scheremetjew M."/>
            <person name="Finn R."/>
            <person name="Kale V."/>
            <person name="Holt S."/>
            <person name="Cochrane G."/>
            <person name="Meng A."/>
            <person name="Brown T."/>
            <person name="Cohen L."/>
        </authorList>
    </citation>
    <scope>NUCLEOTIDE SEQUENCE</scope>
    <source>
        <strain evidence="11">NY070348D</strain>
    </source>
</reference>
<keyword evidence="6 10" id="KW-0812">Transmembrane</keyword>
<feature type="transmembrane region" description="Helical" evidence="10">
    <location>
        <begin position="261"/>
        <end position="283"/>
    </location>
</feature>
<evidence type="ECO:0000256" key="1">
    <source>
        <dbReference type="ARBA" id="ARBA00004477"/>
    </source>
</evidence>
<dbReference type="EC" id="2.4.1.-" evidence="10"/>
<evidence type="ECO:0000256" key="2">
    <source>
        <dbReference type="ARBA" id="ARBA00004922"/>
    </source>
</evidence>
<feature type="transmembrane region" description="Helical" evidence="10">
    <location>
        <begin position="86"/>
        <end position="105"/>
    </location>
</feature>
<dbReference type="AlphaFoldDB" id="A0A7S2WDQ2"/>
<name>A0A7S2WDQ2_9STRA</name>
<evidence type="ECO:0000256" key="4">
    <source>
        <dbReference type="ARBA" id="ARBA00022676"/>
    </source>
</evidence>
<organism evidence="11">
    <name type="scientific">Mucochytrium quahogii</name>
    <dbReference type="NCBI Taxonomy" id="96639"/>
    <lineage>
        <taxon>Eukaryota</taxon>
        <taxon>Sar</taxon>
        <taxon>Stramenopiles</taxon>
        <taxon>Bigyra</taxon>
        <taxon>Labyrinthulomycetes</taxon>
        <taxon>Thraustochytrida</taxon>
        <taxon>Thraustochytriidae</taxon>
        <taxon>Mucochytrium</taxon>
    </lineage>
</organism>
<evidence type="ECO:0000256" key="7">
    <source>
        <dbReference type="ARBA" id="ARBA00022824"/>
    </source>
</evidence>
<proteinExistence type="inferred from homology"/>
<dbReference type="InterPro" id="IPR005599">
    <property type="entry name" value="GPI_mannosylTrfase"/>
</dbReference>
<feature type="transmembrane region" description="Helical" evidence="10">
    <location>
        <begin position="328"/>
        <end position="347"/>
    </location>
</feature>
<protein>
    <recommendedName>
        <fullName evidence="10">Mannosyltransferase</fullName>
        <ecNumber evidence="10">2.4.1.-</ecNumber>
    </recommendedName>
</protein>
<comment type="subcellular location">
    <subcellularLocation>
        <location evidence="1 10">Endoplasmic reticulum membrane</location>
        <topology evidence="1 10">Multi-pass membrane protein</topology>
    </subcellularLocation>
</comment>
<dbReference type="UniPathway" id="UPA00378"/>
<dbReference type="GO" id="GO:0000026">
    <property type="term" value="F:alpha-1,2-mannosyltransferase activity"/>
    <property type="evidence" value="ECO:0007669"/>
    <property type="project" value="TreeGrafter"/>
</dbReference>